<accession>A0A6J7HE95</accession>
<proteinExistence type="predicted"/>
<reference evidence="1" key="1">
    <citation type="submission" date="2020-05" db="EMBL/GenBank/DDBJ databases">
        <authorList>
            <person name="Chiriac C."/>
            <person name="Salcher M."/>
            <person name="Ghai R."/>
            <person name="Kavagutti S V."/>
        </authorList>
    </citation>
    <scope>NUCLEOTIDE SEQUENCE</scope>
</reference>
<dbReference type="EMBL" id="CAFBMQ010000163">
    <property type="protein sequence ID" value="CAB4914815.1"/>
    <property type="molecule type" value="Genomic_DNA"/>
</dbReference>
<sequence>MPGDTDTSSAVLLDVTTGQTLAEAQLMPSDYVDHYDYGTGPR</sequence>
<organism evidence="1">
    <name type="scientific">freshwater metagenome</name>
    <dbReference type="NCBI Taxonomy" id="449393"/>
    <lineage>
        <taxon>unclassified sequences</taxon>
        <taxon>metagenomes</taxon>
        <taxon>ecological metagenomes</taxon>
    </lineage>
</organism>
<dbReference type="AlphaFoldDB" id="A0A6J7HE95"/>
<gene>
    <name evidence="1" type="ORF">UFOPK3609_01085</name>
</gene>
<name>A0A6J7HE95_9ZZZZ</name>
<protein>
    <submittedName>
        <fullName evidence="1">Unannotated protein</fullName>
    </submittedName>
</protein>
<evidence type="ECO:0000313" key="1">
    <source>
        <dbReference type="EMBL" id="CAB4914815.1"/>
    </source>
</evidence>